<evidence type="ECO:0000256" key="1">
    <source>
        <dbReference type="SAM" id="MobiDB-lite"/>
    </source>
</evidence>
<protein>
    <recommendedName>
        <fullName evidence="4">Sulfotransferase</fullName>
    </recommendedName>
</protein>
<name>A0A100JT06_STRSC</name>
<feature type="compositionally biased region" description="Low complexity" evidence="1">
    <location>
        <begin position="1"/>
        <end position="15"/>
    </location>
</feature>
<dbReference type="EMBL" id="BCMM01000028">
    <property type="protein sequence ID" value="GAQ65143.1"/>
    <property type="molecule type" value="Genomic_DNA"/>
</dbReference>
<dbReference type="PANTHER" id="PTHR36451">
    <property type="entry name" value="PAPS-DEPENDENT SULFOTRANSFERASE STF3"/>
    <property type="match status" value="1"/>
</dbReference>
<feature type="region of interest" description="Disordered" evidence="1">
    <location>
        <begin position="1"/>
        <end position="35"/>
    </location>
</feature>
<evidence type="ECO:0000313" key="3">
    <source>
        <dbReference type="Proteomes" id="UP000067448"/>
    </source>
</evidence>
<dbReference type="AlphaFoldDB" id="A0A100JT06"/>
<dbReference type="InterPro" id="IPR027417">
    <property type="entry name" value="P-loop_NTPase"/>
</dbReference>
<sequence length="427" mass="46940">MISGGRPTRAAAGAPVPAPGPCPLARTEGKSPMASTPLPLTLANLLLRPTLGSRHDPDRVFDRIVAGAGGADGDEEFTENFRFLLREWAKDEDLGPVGWQSAQAHVRRHLTNRARIRRLIAENPAIGQEPVEKPVFVVGLPRTASTLTHGVLSVSDDHRCPLLWELLAPDLEPSPRERQKRITTARRVLNGSHLLSPRFRDIHPMTAEGPEECTFLLPHALVPLAQARIPAYHAWHFEHDFTPDYRHLRQALQVLQYGRPRRRWILKSPFHTGNLDALVKVFPDATLVWTHRDPAAAVASFCSLVEVGMVTSLRRFDPRELGATWLDLLGRSVRRGLAARTGIAPDALVDVPYSSLGADPAAGAPKLYEAVGARWTEADAARLPGAAAHARGGRPHRYDLARYGLTPADVESAFADYNALRAEVDRV</sequence>
<dbReference type="Proteomes" id="UP000067448">
    <property type="component" value="Unassembled WGS sequence"/>
</dbReference>
<dbReference type="PANTHER" id="PTHR36451:SF1">
    <property type="entry name" value="OMEGA-HYDROXY-BETA-DIHYDROMENAQUINONE-9 SULFOTRANSFERASE STF3"/>
    <property type="match status" value="1"/>
</dbReference>
<evidence type="ECO:0000313" key="2">
    <source>
        <dbReference type="EMBL" id="GAQ65143.1"/>
    </source>
</evidence>
<reference evidence="3" key="3">
    <citation type="submission" date="2016-02" db="EMBL/GenBank/DDBJ databases">
        <title>Draft genome of pathogenic Streptomyces sp. in Japan.</title>
        <authorList>
            <person name="Tomihama T."/>
            <person name="Ikenaga M."/>
            <person name="Sakai M."/>
            <person name="Okubo T."/>
            <person name="Ikeda S."/>
        </authorList>
    </citation>
    <scope>NUCLEOTIDE SEQUENCE [LARGE SCALE GENOMIC DNA]</scope>
    <source>
        <strain evidence="3">S58</strain>
    </source>
</reference>
<accession>A0A100JT06</accession>
<dbReference type="SUPFAM" id="SSF52540">
    <property type="entry name" value="P-loop containing nucleoside triphosphate hydrolases"/>
    <property type="match status" value="1"/>
</dbReference>
<reference evidence="2 3" key="2">
    <citation type="journal article" date="2016" name="Genome Announc.">
        <title>Draft Genome Sequences of Streptomyces scabiei S58, Streptomyces turgidiscabies T45, and Streptomyces acidiscabies a10, the Pathogens of Potato Common Scab, Isolated in Japan.</title>
        <authorList>
            <person name="Tomihama T."/>
            <person name="Nishi Y."/>
            <person name="Sakai M."/>
            <person name="Ikenaga M."/>
            <person name="Okubo T."/>
            <person name="Ikeda S."/>
        </authorList>
    </citation>
    <scope>NUCLEOTIDE SEQUENCE [LARGE SCALE GENOMIC DNA]</scope>
    <source>
        <strain evidence="2 3">S58</strain>
    </source>
</reference>
<comment type="caution">
    <text evidence="2">The sequence shown here is derived from an EMBL/GenBank/DDBJ whole genome shotgun (WGS) entry which is preliminary data.</text>
</comment>
<dbReference type="InterPro" id="IPR052736">
    <property type="entry name" value="Stf3_sulfotransferase"/>
</dbReference>
<proteinExistence type="predicted"/>
<dbReference type="Gene3D" id="3.40.50.300">
    <property type="entry name" value="P-loop containing nucleotide triphosphate hydrolases"/>
    <property type="match status" value="1"/>
</dbReference>
<reference evidence="3" key="1">
    <citation type="submission" date="2015-11" db="EMBL/GenBank/DDBJ databases">
        <authorList>
            <consortium name="Cross-ministerial Strategic Innovation Promotion Program (SIP) consortium"/>
            <person name="Tomihama T."/>
            <person name="Ikenaga M."/>
            <person name="Sakai M."/>
            <person name="Okubo T."/>
            <person name="Ikeda S."/>
        </authorList>
    </citation>
    <scope>NUCLEOTIDE SEQUENCE [LARGE SCALE GENOMIC DNA]</scope>
    <source>
        <strain evidence="3">S58</strain>
    </source>
</reference>
<organism evidence="2 3">
    <name type="scientific">Streptomyces scabiei</name>
    <dbReference type="NCBI Taxonomy" id="1930"/>
    <lineage>
        <taxon>Bacteria</taxon>
        <taxon>Bacillati</taxon>
        <taxon>Actinomycetota</taxon>
        <taxon>Actinomycetes</taxon>
        <taxon>Kitasatosporales</taxon>
        <taxon>Streptomycetaceae</taxon>
        <taxon>Streptomyces</taxon>
    </lineage>
</organism>
<gene>
    <name evidence="2" type="ORF">SsS58_05551</name>
</gene>
<dbReference type="Pfam" id="PF13469">
    <property type="entry name" value="Sulfotransfer_3"/>
    <property type="match status" value="1"/>
</dbReference>
<evidence type="ECO:0008006" key="4">
    <source>
        <dbReference type="Google" id="ProtNLM"/>
    </source>
</evidence>